<dbReference type="PROSITE" id="PS51163">
    <property type="entry name" value="YRDC"/>
    <property type="match status" value="1"/>
</dbReference>
<name>A0ABX1GP67_9FLAO</name>
<dbReference type="PANTHER" id="PTHR17490">
    <property type="entry name" value="SUA5"/>
    <property type="match status" value="1"/>
</dbReference>
<evidence type="ECO:0000256" key="2">
    <source>
        <dbReference type="ARBA" id="ARBA00007663"/>
    </source>
</evidence>
<dbReference type="Pfam" id="PF01300">
    <property type="entry name" value="Sua5_yciO_yrdC"/>
    <property type="match status" value="1"/>
</dbReference>
<evidence type="ECO:0000256" key="1">
    <source>
        <dbReference type="ARBA" id="ARBA00004496"/>
    </source>
</evidence>
<keyword evidence="10 13" id="KW-0067">ATP-binding</keyword>
<comment type="similarity">
    <text evidence="2 13">Belongs to the SUA5 family.</text>
</comment>
<evidence type="ECO:0000256" key="9">
    <source>
        <dbReference type="ARBA" id="ARBA00022741"/>
    </source>
</evidence>
<evidence type="ECO:0000313" key="16">
    <source>
        <dbReference type="Proteomes" id="UP000718451"/>
    </source>
</evidence>
<dbReference type="InterPro" id="IPR017945">
    <property type="entry name" value="DHBP_synth_RibB-like_a/b_dom"/>
</dbReference>
<organism evidence="15 16">
    <name type="scientific">Croceivirga thetidis</name>
    <dbReference type="NCBI Taxonomy" id="2721623"/>
    <lineage>
        <taxon>Bacteria</taxon>
        <taxon>Pseudomonadati</taxon>
        <taxon>Bacteroidota</taxon>
        <taxon>Flavobacteriia</taxon>
        <taxon>Flavobacteriales</taxon>
        <taxon>Flavobacteriaceae</taxon>
        <taxon>Croceivirga</taxon>
    </lineage>
</organism>
<evidence type="ECO:0000259" key="14">
    <source>
        <dbReference type="PROSITE" id="PS51163"/>
    </source>
</evidence>
<dbReference type="EMBL" id="JAAWWL010000001">
    <property type="protein sequence ID" value="NKI30865.1"/>
    <property type="molecule type" value="Genomic_DNA"/>
</dbReference>
<dbReference type="Pfam" id="PF03481">
    <property type="entry name" value="Sua5_C"/>
    <property type="match status" value="1"/>
</dbReference>
<accession>A0ABX1GP67</accession>
<evidence type="ECO:0000256" key="12">
    <source>
        <dbReference type="ARBA" id="ARBA00048366"/>
    </source>
</evidence>
<dbReference type="PANTHER" id="PTHR17490:SF16">
    <property type="entry name" value="THREONYLCARBAMOYL-AMP SYNTHASE"/>
    <property type="match status" value="1"/>
</dbReference>
<dbReference type="PIRSF" id="PIRSF004930">
    <property type="entry name" value="Tln_factor_SUA5"/>
    <property type="match status" value="1"/>
</dbReference>
<dbReference type="InterPro" id="IPR050156">
    <property type="entry name" value="TC-AMP_synthase_SUA5"/>
</dbReference>
<comment type="function">
    <text evidence="13">Required for the formation of a threonylcarbamoyl group on adenosine at position 37 (t(6)A37) in tRNAs that read codons beginning with adenine.</text>
</comment>
<dbReference type="RefSeq" id="WP_168551091.1">
    <property type="nucleotide sequence ID" value="NZ_JAAWWL010000001.1"/>
</dbReference>
<gene>
    <name evidence="15" type="ORF">HCU67_02845</name>
</gene>
<keyword evidence="6 13" id="KW-0808">Transferase</keyword>
<protein>
    <recommendedName>
        <fullName evidence="4 13">Threonylcarbamoyl-AMP synthase</fullName>
        <shortName evidence="13">TC-AMP synthase</shortName>
        <ecNumber evidence="3 13">2.7.7.87</ecNumber>
    </recommendedName>
    <alternativeName>
        <fullName evidence="11 13">L-threonylcarbamoyladenylate synthase</fullName>
    </alternativeName>
</protein>
<comment type="subcellular location">
    <subcellularLocation>
        <location evidence="1 13">Cytoplasm</location>
    </subcellularLocation>
</comment>
<keyword evidence="5 13" id="KW-0963">Cytoplasm</keyword>
<dbReference type="Gene3D" id="3.90.870.10">
    <property type="entry name" value="DHBP synthase"/>
    <property type="match status" value="1"/>
</dbReference>
<dbReference type="Proteomes" id="UP000718451">
    <property type="component" value="Unassembled WGS sequence"/>
</dbReference>
<keyword evidence="7 13" id="KW-0819">tRNA processing</keyword>
<evidence type="ECO:0000313" key="15">
    <source>
        <dbReference type="EMBL" id="NKI30865.1"/>
    </source>
</evidence>
<dbReference type="InterPro" id="IPR010923">
    <property type="entry name" value="T(6)A37_SUA5"/>
</dbReference>
<evidence type="ECO:0000256" key="8">
    <source>
        <dbReference type="ARBA" id="ARBA00022695"/>
    </source>
</evidence>
<evidence type="ECO:0000256" key="6">
    <source>
        <dbReference type="ARBA" id="ARBA00022679"/>
    </source>
</evidence>
<evidence type="ECO:0000256" key="5">
    <source>
        <dbReference type="ARBA" id="ARBA00022490"/>
    </source>
</evidence>
<keyword evidence="8 13" id="KW-0548">Nucleotidyltransferase</keyword>
<feature type="domain" description="YrdC-like" evidence="14">
    <location>
        <begin position="6"/>
        <end position="191"/>
    </location>
</feature>
<evidence type="ECO:0000256" key="7">
    <source>
        <dbReference type="ARBA" id="ARBA00022694"/>
    </source>
</evidence>
<sequence length="318" mass="34849">MDTSITTDLELCRTLLKEGEVVAIPTETVYGLAANIFDSQAVEKIFSVKKRPRFNPLIVHIKDLGSLKSVVEKVPEKALLLAKEFWPGPLTLILPKKDGISDIITAGKPTVGVRIPNHKTTLELLKGLSFPVAAPSANPFTRISPTSAIQVFDYFGKSVTVLDGGQCEIGLESTIVGFEDDEPVVYRKGGIPLESIEAIVGPVKINSKSESEPVAPGMLLKHYSPRTRLLLTEDFDAILPDFKGSKVGVLSFSRTEFENVSYVKTLSLARDLQEAAKNLFQSLYELDRLNLDVIIAEIFPKTGLGLTINDRLERARAT</sequence>
<evidence type="ECO:0000256" key="4">
    <source>
        <dbReference type="ARBA" id="ARBA00015492"/>
    </source>
</evidence>
<dbReference type="InterPro" id="IPR005145">
    <property type="entry name" value="Sua5_C"/>
</dbReference>
<dbReference type="SUPFAM" id="SSF55821">
    <property type="entry name" value="YrdC/RibB"/>
    <property type="match status" value="1"/>
</dbReference>
<evidence type="ECO:0000256" key="10">
    <source>
        <dbReference type="ARBA" id="ARBA00022840"/>
    </source>
</evidence>
<dbReference type="InterPro" id="IPR006070">
    <property type="entry name" value="Sua5-like_dom"/>
</dbReference>
<dbReference type="Gene3D" id="3.40.50.11030">
    <property type="entry name" value="Threonylcarbamoyl-AMP synthase, C-terminal domain"/>
    <property type="match status" value="1"/>
</dbReference>
<evidence type="ECO:0000256" key="13">
    <source>
        <dbReference type="PIRNR" id="PIRNR004930"/>
    </source>
</evidence>
<dbReference type="InterPro" id="IPR038385">
    <property type="entry name" value="Sua5/YwlC_C"/>
</dbReference>
<dbReference type="EC" id="2.7.7.87" evidence="3 13"/>
<reference evidence="15 16" key="1">
    <citation type="submission" date="2020-04" db="EMBL/GenBank/DDBJ databases">
        <authorList>
            <person name="Yoon J."/>
        </authorList>
    </citation>
    <scope>NUCLEOTIDE SEQUENCE [LARGE SCALE GENOMIC DNA]</scope>
    <source>
        <strain evidence="15 16">DJ-13</strain>
    </source>
</reference>
<evidence type="ECO:0000256" key="11">
    <source>
        <dbReference type="ARBA" id="ARBA00029774"/>
    </source>
</evidence>
<dbReference type="NCBIfam" id="TIGR00057">
    <property type="entry name" value="L-threonylcarbamoyladenylate synthase"/>
    <property type="match status" value="1"/>
</dbReference>
<proteinExistence type="inferred from homology"/>
<keyword evidence="16" id="KW-1185">Reference proteome</keyword>
<evidence type="ECO:0000256" key="3">
    <source>
        <dbReference type="ARBA" id="ARBA00012584"/>
    </source>
</evidence>
<comment type="catalytic activity">
    <reaction evidence="12 13">
        <text>L-threonine + hydrogencarbonate + ATP = L-threonylcarbamoyladenylate + diphosphate + H2O</text>
        <dbReference type="Rhea" id="RHEA:36407"/>
        <dbReference type="ChEBI" id="CHEBI:15377"/>
        <dbReference type="ChEBI" id="CHEBI:17544"/>
        <dbReference type="ChEBI" id="CHEBI:30616"/>
        <dbReference type="ChEBI" id="CHEBI:33019"/>
        <dbReference type="ChEBI" id="CHEBI:57926"/>
        <dbReference type="ChEBI" id="CHEBI:73682"/>
        <dbReference type="EC" id="2.7.7.87"/>
    </reaction>
</comment>
<comment type="caution">
    <text evidence="15">The sequence shown here is derived from an EMBL/GenBank/DDBJ whole genome shotgun (WGS) entry which is preliminary data.</text>
</comment>
<keyword evidence="9 13" id="KW-0547">Nucleotide-binding</keyword>